<feature type="chain" id="PRO_5037332916" evidence="1">
    <location>
        <begin position="19"/>
        <end position="146"/>
    </location>
</feature>
<evidence type="ECO:0000259" key="2">
    <source>
        <dbReference type="Pfam" id="PF05099"/>
    </source>
</evidence>
<dbReference type="KEGG" id="gfu:KM031_04090"/>
<keyword evidence="1" id="KW-0732">Signal</keyword>
<dbReference type="InterPro" id="IPR029024">
    <property type="entry name" value="TerB-like"/>
</dbReference>
<protein>
    <submittedName>
        <fullName evidence="3">TerB family tellurite resistance protein</fullName>
    </submittedName>
</protein>
<keyword evidence="4" id="KW-1185">Reference proteome</keyword>
<dbReference type="Gene3D" id="1.10.3680.10">
    <property type="entry name" value="TerB-like"/>
    <property type="match status" value="1"/>
</dbReference>
<dbReference type="InterPro" id="IPR007791">
    <property type="entry name" value="DjlA_N"/>
</dbReference>
<dbReference type="Proteomes" id="UP000679352">
    <property type="component" value="Chromosome"/>
</dbReference>
<name>A0A975P8I0_9RHOB</name>
<organism evidence="3 4">
    <name type="scientific">Gemmobacter fulvus</name>
    <dbReference type="NCBI Taxonomy" id="2840474"/>
    <lineage>
        <taxon>Bacteria</taxon>
        <taxon>Pseudomonadati</taxon>
        <taxon>Pseudomonadota</taxon>
        <taxon>Alphaproteobacteria</taxon>
        <taxon>Rhodobacterales</taxon>
        <taxon>Paracoccaceae</taxon>
        <taxon>Gemmobacter</taxon>
    </lineage>
</organism>
<evidence type="ECO:0000313" key="4">
    <source>
        <dbReference type="Proteomes" id="UP000679352"/>
    </source>
</evidence>
<reference evidence="3" key="1">
    <citation type="submission" date="2021-06" db="EMBL/GenBank/DDBJ databases">
        <title>Direct submission.</title>
        <authorList>
            <person name="Lee C.-S."/>
            <person name="Jin L."/>
        </authorList>
    </citation>
    <scope>NUCLEOTIDE SEQUENCE</scope>
    <source>
        <strain evidence="3">Con5</strain>
    </source>
</reference>
<sequence>MFDALLRRLLAPAPTALAAPEAHLALAALLVRVARADGTYDPTEALRIDRVLAALYQLSPFAAAQLRAEAEQLETEAPDTVRFTRALKEAVPLDQRAALMEGLWSVALADGGRGDEEDQIIRLVANLLGLTDRDSALARQRVERGA</sequence>
<feature type="domain" description="Co-chaperone DjlA N-terminal" evidence="2">
    <location>
        <begin position="23"/>
        <end position="140"/>
    </location>
</feature>
<evidence type="ECO:0000313" key="3">
    <source>
        <dbReference type="EMBL" id="QWK91098.1"/>
    </source>
</evidence>
<gene>
    <name evidence="3" type="ORF">KM031_04090</name>
</gene>
<evidence type="ECO:0000256" key="1">
    <source>
        <dbReference type="SAM" id="SignalP"/>
    </source>
</evidence>
<dbReference type="CDD" id="cd07313">
    <property type="entry name" value="terB_like_2"/>
    <property type="match status" value="1"/>
</dbReference>
<dbReference type="SUPFAM" id="SSF158682">
    <property type="entry name" value="TerB-like"/>
    <property type="match status" value="1"/>
</dbReference>
<proteinExistence type="predicted"/>
<dbReference type="EMBL" id="CP076361">
    <property type="protein sequence ID" value="QWK91098.1"/>
    <property type="molecule type" value="Genomic_DNA"/>
</dbReference>
<feature type="signal peptide" evidence="1">
    <location>
        <begin position="1"/>
        <end position="18"/>
    </location>
</feature>
<dbReference type="AlphaFoldDB" id="A0A975P8I0"/>
<dbReference type="Pfam" id="PF05099">
    <property type="entry name" value="TerB"/>
    <property type="match status" value="1"/>
</dbReference>
<dbReference type="RefSeq" id="WP_215503289.1">
    <property type="nucleotide sequence ID" value="NZ_CP076361.1"/>
</dbReference>
<accession>A0A975P8I0</accession>